<accession>Q2H4Z0</accession>
<dbReference type="Proteomes" id="UP000001056">
    <property type="component" value="Unassembled WGS sequence"/>
</dbReference>
<dbReference type="OrthoDB" id="2099276at2759"/>
<dbReference type="PANTHER" id="PTHR42085">
    <property type="entry name" value="F-BOX DOMAIN-CONTAINING PROTEIN"/>
    <property type="match status" value="1"/>
</dbReference>
<feature type="region of interest" description="Disordered" evidence="1">
    <location>
        <begin position="593"/>
        <end position="615"/>
    </location>
</feature>
<dbReference type="RefSeq" id="XP_001222370.1">
    <property type="nucleotide sequence ID" value="XM_001222369.1"/>
</dbReference>
<evidence type="ECO:0000313" key="2">
    <source>
        <dbReference type="EMBL" id="EAQ89656.1"/>
    </source>
</evidence>
<evidence type="ECO:0008006" key="4">
    <source>
        <dbReference type="Google" id="ProtNLM"/>
    </source>
</evidence>
<reference evidence="3" key="1">
    <citation type="journal article" date="2015" name="Genome Announc.">
        <title>Draft genome sequence of the cellulolytic fungus Chaetomium globosum.</title>
        <authorList>
            <person name="Cuomo C.A."/>
            <person name="Untereiner W.A."/>
            <person name="Ma L.-J."/>
            <person name="Grabherr M."/>
            <person name="Birren B.W."/>
        </authorList>
    </citation>
    <scope>NUCLEOTIDE SEQUENCE [LARGE SCALE GENOMIC DNA]</scope>
    <source>
        <strain evidence="3">ATCC 6205 / CBS 148.51 / DSM 1962 / NBRC 6347 / NRRL 1970</strain>
    </source>
</reference>
<dbReference type="InParanoid" id="Q2H4Z0"/>
<dbReference type="InterPro" id="IPR038883">
    <property type="entry name" value="AN11006-like"/>
</dbReference>
<name>Q2H4Z0_CHAGB</name>
<gene>
    <name evidence="2" type="ORF">CHGG_06275</name>
</gene>
<dbReference type="GeneID" id="4391063"/>
<dbReference type="HOGENOM" id="CLU_021744_0_0_1"/>
<evidence type="ECO:0000313" key="3">
    <source>
        <dbReference type="Proteomes" id="UP000001056"/>
    </source>
</evidence>
<organism evidence="2 3">
    <name type="scientific">Chaetomium globosum (strain ATCC 6205 / CBS 148.51 / DSM 1962 / NBRC 6347 / NRRL 1970)</name>
    <name type="common">Soil fungus</name>
    <dbReference type="NCBI Taxonomy" id="306901"/>
    <lineage>
        <taxon>Eukaryota</taxon>
        <taxon>Fungi</taxon>
        <taxon>Dikarya</taxon>
        <taxon>Ascomycota</taxon>
        <taxon>Pezizomycotina</taxon>
        <taxon>Sordariomycetes</taxon>
        <taxon>Sordariomycetidae</taxon>
        <taxon>Sordariales</taxon>
        <taxon>Chaetomiaceae</taxon>
        <taxon>Chaetomium</taxon>
    </lineage>
</organism>
<dbReference type="PANTHER" id="PTHR42085:SF6">
    <property type="entry name" value="F-BOX DOMAIN-CONTAINING PROTEIN"/>
    <property type="match status" value="1"/>
</dbReference>
<proteinExistence type="predicted"/>
<protein>
    <recommendedName>
        <fullName evidence="4">F-box domain-containing protein</fullName>
    </recommendedName>
</protein>
<feature type="region of interest" description="Disordered" evidence="1">
    <location>
        <begin position="1"/>
        <end position="25"/>
    </location>
</feature>
<dbReference type="AlphaFoldDB" id="Q2H4Z0"/>
<dbReference type="VEuPathDB" id="FungiDB:CHGG_06275"/>
<sequence>MDGFKPVSDAATEASTSREQHLHSPPTLLGLPTHIRRHIYFHVGLARWEGFPLDFDFHQPQMWPCRFHGLLLSCRMLHDEAAALLYSSNHFVLDYSQSASFAPLHALTAPSLASLASLRIILNQSSCHESESVGLGNCCRHGNKDEPWPRTGAFFCAEGHADKHSPPLLSLSRHSLSPDEEDCKVAAAQAMLSEWHSAAVYMSSLLSSGNLEFSLICDIDPRHPQAVELAAQAVAPLSVLPLLKDCHVRLCDSPDPRLQQVASDTVMQARRVSTPYSKQPPAATTLLPLPRELRLHILEYTDLITPWTEVMRSRCHRGYSILHIPCQRVDYLDCPPEVHHGCQFTRCWENPDIEPRIGCFCRLRHAASSSRCLCWSPPSSLFLVCRTLRQDAELVFFSGNRFIVHDVDSGSPARITAPSAPAVAATRCYPFERFAASQFLREVVPTHCLAHLRVLEFVFPPYPHDHWPQLEDPAMQEWCSTVTWLRDKINARGLTVWFMAADVDNWEPTPEREQMTREQGVVILDSYICIVRPLQCWAAGEDGLAGFRVRLADPWGWTERRIRQLRKPEVAEKHEATERELKAYVEGSVMGERYRADGTKDPPPSLWPQAFNGRL</sequence>
<dbReference type="eggNOG" id="ENOG502SYM4">
    <property type="taxonomic scope" value="Eukaryota"/>
</dbReference>
<evidence type="ECO:0000256" key="1">
    <source>
        <dbReference type="SAM" id="MobiDB-lite"/>
    </source>
</evidence>
<keyword evidence="3" id="KW-1185">Reference proteome</keyword>
<dbReference type="EMBL" id="CH408031">
    <property type="protein sequence ID" value="EAQ89656.1"/>
    <property type="molecule type" value="Genomic_DNA"/>
</dbReference>